<geneLocation type="plasmid" evidence="2 3">
    <name>unnamed1</name>
</geneLocation>
<organism evidence="2 3">
    <name type="scientific">Qingshengfaniella alkalisoli</name>
    <dbReference type="NCBI Taxonomy" id="2599296"/>
    <lineage>
        <taxon>Bacteria</taxon>
        <taxon>Pseudomonadati</taxon>
        <taxon>Pseudomonadota</taxon>
        <taxon>Alphaproteobacteria</taxon>
        <taxon>Rhodobacterales</taxon>
        <taxon>Paracoccaceae</taxon>
        <taxon>Qingshengfaniella</taxon>
    </lineage>
</organism>
<dbReference type="EMBL" id="CP042262">
    <property type="protein sequence ID" value="QDY70668.1"/>
    <property type="molecule type" value="Genomic_DNA"/>
</dbReference>
<evidence type="ECO:0000256" key="1">
    <source>
        <dbReference type="ARBA" id="ARBA00006479"/>
    </source>
</evidence>
<proteinExistence type="inferred from homology"/>
<evidence type="ECO:0000313" key="3">
    <source>
        <dbReference type="Proteomes" id="UP000318483"/>
    </source>
</evidence>
<evidence type="ECO:0000313" key="2">
    <source>
        <dbReference type="EMBL" id="QDY70668.1"/>
    </source>
</evidence>
<dbReference type="SUPFAM" id="SSF53067">
    <property type="entry name" value="Actin-like ATPase domain"/>
    <property type="match status" value="1"/>
</dbReference>
<keyword evidence="3" id="KW-1185">Reference proteome</keyword>
<comment type="similarity">
    <text evidence="1">Belongs to the ROK (NagC/XylR) family.</text>
</comment>
<dbReference type="PANTHER" id="PTHR18964:SF149">
    <property type="entry name" value="BIFUNCTIONAL UDP-N-ACETYLGLUCOSAMINE 2-EPIMERASE_N-ACETYLMANNOSAMINE KINASE"/>
    <property type="match status" value="1"/>
</dbReference>
<gene>
    <name evidence="2" type="ORF">FPZ52_13380</name>
</gene>
<dbReference type="InterPro" id="IPR043129">
    <property type="entry name" value="ATPase_NBD"/>
</dbReference>
<dbReference type="Pfam" id="PF00480">
    <property type="entry name" value="ROK"/>
    <property type="match status" value="1"/>
</dbReference>
<dbReference type="InterPro" id="IPR000600">
    <property type="entry name" value="ROK"/>
</dbReference>
<dbReference type="RefSeq" id="WP_146366084.1">
    <property type="nucleotide sequence ID" value="NZ_CP042262.1"/>
</dbReference>
<reference evidence="2 3" key="1">
    <citation type="submission" date="2019-07" db="EMBL/GenBank/DDBJ databases">
        <title>Litoreibacter alkalisoli sp. nov., isolated from saline-alkaline soil.</title>
        <authorList>
            <person name="Wang S."/>
            <person name="Xu L."/>
            <person name="Xing Y.-T."/>
            <person name="Sun J.-Q."/>
        </authorList>
    </citation>
    <scope>NUCLEOTIDE SEQUENCE [LARGE SCALE GENOMIC DNA]</scope>
    <source>
        <strain evidence="2 3">LN3S51</strain>
        <plasmid evidence="2 3">unnamed1</plasmid>
    </source>
</reference>
<dbReference type="KEGG" id="lit:FPZ52_13380"/>
<dbReference type="AlphaFoldDB" id="A0A5B8J1H2"/>
<dbReference type="Gene3D" id="3.30.420.40">
    <property type="match status" value="2"/>
</dbReference>
<dbReference type="Proteomes" id="UP000318483">
    <property type="component" value="Plasmid unnamed1"/>
</dbReference>
<keyword evidence="2" id="KW-0614">Plasmid</keyword>
<protein>
    <submittedName>
        <fullName evidence="2">ROK family transcriptional regulator</fullName>
    </submittedName>
</protein>
<dbReference type="SUPFAM" id="SSF46785">
    <property type="entry name" value="Winged helix' DNA-binding domain"/>
    <property type="match status" value="1"/>
</dbReference>
<dbReference type="Gene3D" id="1.10.10.10">
    <property type="entry name" value="Winged helix-like DNA-binding domain superfamily/Winged helix DNA-binding domain"/>
    <property type="match status" value="1"/>
</dbReference>
<dbReference type="InterPro" id="IPR036390">
    <property type="entry name" value="WH_DNA-bd_sf"/>
</dbReference>
<dbReference type="PANTHER" id="PTHR18964">
    <property type="entry name" value="ROK (REPRESSOR, ORF, KINASE) FAMILY"/>
    <property type="match status" value="1"/>
</dbReference>
<dbReference type="OrthoDB" id="9810372at2"/>
<sequence>MTTPRHIAGSNAERTKRHNQRVVLGQIRAAGELGRAEIARNSGLSIQTVSNIIADLQNAGMLLETGRKPARRGLPATQYAINPNGSVALGVEIRPDTMFAALLNLEGRDLARRRVRLRTHDLNEISAMIAQLAEDMMTEANLHAGKLLGAGIVLPGPFGKTGIAGPETELIEWSGTDAPQKLVQDLPFPVTIENDANAAAIGERILGAAKGLGTYAYLYFGAGLGLGVVERGHLIRGVHGNAGEIGHVPVPSDGQLVSLETIASRVALFRTLGAQGIHVETGEELAQVFSDTPTVMNPWLDNAAAALGFALHFVENLYDPETIILGGAMPDNIVNALICRIDPPARSVANRADRSHPRLICGASGRLTATYGAASLVIDRCFTPHLPEAEPFASA</sequence>
<accession>A0A5B8J1H2</accession>
<name>A0A5B8J1H2_9RHOB</name>
<dbReference type="InterPro" id="IPR036388">
    <property type="entry name" value="WH-like_DNA-bd_sf"/>
</dbReference>